<dbReference type="PANTHER" id="PTHR45965:SF3">
    <property type="entry name" value="INACTIVE RHOMBOID PROTEIN 1"/>
    <property type="match status" value="1"/>
</dbReference>
<dbReference type="GO" id="GO:0042058">
    <property type="term" value="P:regulation of epidermal growth factor receptor signaling pathway"/>
    <property type="evidence" value="ECO:0007669"/>
    <property type="project" value="TreeGrafter"/>
</dbReference>
<protein>
    <submittedName>
        <fullName evidence="2">Inactive rhomboid protein 2</fullName>
    </submittedName>
</protein>
<dbReference type="AlphaFoldDB" id="A0A8T1MTB8"/>
<evidence type="ECO:0000313" key="2">
    <source>
        <dbReference type="EMBL" id="KAG5452116.1"/>
    </source>
</evidence>
<name>A0A8T1MTB8_CLOSI</name>
<dbReference type="GO" id="GO:0050708">
    <property type="term" value="P:regulation of protein secretion"/>
    <property type="evidence" value="ECO:0007669"/>
    <property type="project" value="TreeGrafter"/>
</dbReference>
<keyword evidence="3" id="KW-1185">Reference proteome</keyword>
<feature type="non-terminal residue" evidence="2">
    <location>
        <position position="448"/>
    </location>
</feature>
<comment type="caution">
    <text evidence="2">The sequence shown here is derived from an EMBL/GenBank/DDBJ whole genome shotgun (WGS) entry which is preliminary data.</text>
</comment>
<organism evidence="2 3">
    <name type="scientific">Clonorchis sinensis</name>
    <name type="common">Chinese liver fluke</name>
    <dbReference type="NCBI Taxonomy" id="79923"/>
    <lineage>
        <taxon>Eukaryota</taxon>
        <taxon>Metazoa</taxon>
        <taxon>Spiralia</taxon>
        <taxon>Lophotrochozoa</taxon>
        <taxon>Platyhelminthes</taxon>
        <taxon>Trematoda</taxon>
        <taxon>Digenea</taxon>
        <taxon>Opisthorchiida</taxon>
        <taxon>Opisthorchiata</taxon>
        <taxon>Opisthorchiidae</taxon>
        <taxon>Clonorchis</taxon>
    </lineage>
</organism>
<evidence type="ECO:0000256" key="1">
    <source>
        <dbReference type="ARBA" id="ARBA00009045"/>
    </source>
</evidence>
<dbReference type="Proteomes" id="UP000286415">
    <property type="component" value="Unassembled WGS sequence"/>
</dbReference>
<dbReference type="GO" id="GO:0005789">
    <property type="term" value="C:endoplasmic reticulum membrane"/>
    <property type="evidence" value="ECO:0007669"/>
    <property type="project" value="TreeGrafter"/>
</dbReference>
<dbReference type="PANTHER" id="PTHR45965">
    <property type="entry name" value="INACTIVE RHOMBOID PROTEIN"/>
    <property type="match status" value="1"/>
</dbReference>
<sequence>MQAGNVKVIRTVRSRVETNPGASQQVDARRRHYMEQYGKVVVPPLSRHYSSPVGTKLIPPIPTSWLASGFDKRAGGMLPIVQKTIRAFRRYFFAASFTYRFLTEEKPAMSTLLFSMPGNERLERFISCDAHRLLIPTTIRAAHGLLNRHLMFTSNRHVSINEFLSCHKRHSISLPARDPATEVIPITGFTDSDTVIGDKFLTRSPSSLSHPDYQEQSPCTVESHIGAAPKSLPEHPRGFFPPVGKNFSELQLKSRRDVPYFTLSVSAIQVVVFLVHWGIYGFSPVGVSVISHHMATVALPNGTSGRVCWVEPENSFIGPRQVDLIRAGARYPPCMRFDSQLHSTVIQRQRSFDRLSGCCLNRATRSCHQTNHTACSTPTYDWLTYSDLEAAPPHSPSEESDSPVTHTSLMDTVKKSNTSVVCGLDPNYCLKPRSSPSLPWPDDISEWP</sequence>
<proteinExistence type="inferred from homology"/>
<accession>A0A8T1MTB8</accession>
<reference evidence="2 3" key="2">
    <citation type="journal article" date="2021" name="Genomics">
        <title>High-quality reference genome for Clonorchis sinensis.</title>
        <authorList>
            <person name="Young N.D."/>
            <person name="Stroehlein A.J."/>
            <person name="Kinkar L."/>
            <person name="Wang T."/>
            <person name="Sohn W.M."/>
            <person name="Chang B.C.H."/>
            <person name="Kaur P."/>
            <person name="Weisz D."/>
            <person name="Dudchenko O."/>
            <person name="Aiden E.L."/>
            <person name="Korhonen P.K."/>
            <person name="Gasser R.B."/>
        </authorList>
    </citation>
    <scope>NUCLEOTIDE SEQUENCE [LARGE SCALE GENOMIC DNA]</scope>
    <source>
        <strain evidence="2">Cs-k2</strain>
    </source>
</reference>
<dbReference type="OrthoDB" id="2146116at2759"/>
<dbReference type="InterPro" id="IPR051512">
    <property type="entry name" value="Inactive_Rhomboid"/>
</dbReference>
<dbReference type="EMBL" id="NIRI02000042">
    <property type="protein sequence ID" value="KAG5452116.1"/>
    <property type="molecule type" value="Genomic_DNA"/>
</dbReference>
<comment type="similarity">
    <text evidence="1">Belongs to the peptidase S54 family.</text>
</comment>
<gene>
    <name evidence="2" type="ORF">CSKR_107908</name>
</gene>
<evidence type="ECO:0000313" key="3">
    <source>
        <dbReference type="Proteomes" id="UP000286415"/>
    </source>
</evidence>
<reference evidence="2 3" key="1">
    <citation type="journal article" date="2018" name="Biotechnol. Adv.">
        <title>Improved genomic resources and new bioinformatic workflow for the carcinogenic parasite Clonorchis sinensis: Biotechnological implications.</title>
        <authorList>
            <person name="Wang D."/>
            <person name="Korhonen P.K."/>
            <person name="Gasser R.B."/>
            <person name="Young N.D."/>
        </authorList>
    </citation>
    <scope>NUCLEOTIDE SEQUENCE [LARGE SCALE GENOMIC DNA]</scope>
    <source>
        <strain evidence="2">Cs-k2</strain>
    </source>
</reference>